<reference evidence="2" key="1">
    <citation type="journal article" date="2014" name="Int. J. Syst. Evol. Microbiol.">
        <title>Complete genome sequence of Corynebacterium casei LMG S-19264T (=DSM 44701T), isolated from a smear-ripened cheese.</title>
        <authorList>
            <consortium name="US DOE Joint Genome Institute (JGI-PGF)"/>
            <person name="Walter F."/>
            <person name="Albersmeier A."/>
            <person name="Kalinowski J."/>
            <person name="Ruckert C."/>
        </authorList>
    </citation>
    <scope>NUCLEOTIDE SEQUENCE</scope>
    <source>
        <strain evidence="2">JCM 3131</strain>
    </source>
</reference>
<gene>
    <name evidence="2" type="ORF">GCM10010145_41360</name>
</gene>
<dbReference type="InterPro" id="IPR038607">
    <property type="entry name" value="PhoD-like_sf"/>
</dbReference>
<dbReference type="Proteomes" id="UP000620156">
    <property type="component" value="Unassembled WGS sequence"/>
</dbReference>
<feature type="compositionally biased region" description="Basic and acidic residues" evidence="1">
    <location>
        <begin position="128"/>
        <end position="138"/>
    </location>
</feature>
<evidence type="ECO:0000313" key="2">
    <source>
        <dbReference type="EMBL" id="GGQ67298.1"/>
    </source>
</evidence>
<dbReference type="EMBL" id="BMQK01000009">
    <property type="protein sequence ID" value="GGQ67298.1"/>
    <property type="molecule type" value="Genomic_DNA"/>
</dbReference>
<organism evidence="2 3">
    <name type="scientific">Streptomyces ruber</name>
    <dbReference type="NCBI Taxonomy" id="83378"/>
    <lineage>
        <taxon>Bacteria</taxon>
        <taxon>Bacillati</taxon>
        <taxon>Actinomycetota</taxon>
        <taxon>Actinomycetes</taxon>
        <taxon>Kitasatosporales</taxon>
        <taxon>Streptomycetaceae</taxon>
        <taxon>Streptomyces</taxon>
    </lineage>
</organism>
<proteinExistence type="predicted"/>
<feature type="compositionally biased region" description="Low complexity" evidence="1">
    <location>
        <begin position="45"/>
        <end position="56"/>
    </location>
</feature>
<reference evidence="2" key="2">
    <citation type="submission" date="2020-09" db="EMBL/GenBank/DDBJ databases">
        <authorList>
            <person name="Sun Q."/>
            <person name="Ohkuma M."/>
        </authorList>
    </citation>
    <scope>NUCLEOTIDE SEQUENCE</scope>
    <source>
        <strain evidence="2">JCM 3131</strain>
    </source>
</reference>
<evidence type="ECO:0000256" key="1">
    <source>
        <dbReference type="SAM" id="MobiDB-lite"/>
    </source>
</evidence>
<feature type="region of interest" description="Disordered" evidence="1">
    <location>
        <begin position="1"/>
        <end position="56"/>
    </location>
</feature>
<evidence type="ECO:0000313" key="3">
    <source>
        <dbReference type="Proteomes" id="UP000620156"/>
    </source>
</evidence>
<protein>
    <submittedName>
        <fullName evidence="2">Uncharacterized protein</fullName>
    </submittedName>
</protein>
<dbReference type="AlphaFoldDB" id="A0A918BGF5"/>
<feature type="compositionally biased region" description="Basic and acidic residues" evidence="1">
    <location>
        <begin position="1"/>
        <end position="21"/>
    </location>
</feature>
<sequence length="138" mass="14648">MPAGDDPDRTVTGRAQLDRLKAGPSSADTTWRLVGNPVMIPPSSPAGGTTTPTTAARSSYGTVTAAAAALIRATNRHVQRVGTDRHGYGVLDVTAERAQMAHYVLSDRTRAGATSSRARPYRTRSGTRKVERVYDPVG</sequence>
<feature type="region of interest" description="Disordered" evidence="1">
    <location>
        <begin position="109"/>
        <end position="138"/>
    </location>
</feature>
<comment type="caution">
    <text evidence="2">The sequence shown here is derived from an EMBL/GenBank/DDBJ whole genome shotgun (WGS) entry which is preliminary data.</text>
</comment>
<accession>A0A918BGF5</accession>
<dbReference type="Gene3D" id="3.60.21.70">
    <property type="entry name" value="PhoD-like phosphatase"/>
    <property type="match status" value="1"/>
</dbReference>
<keyword evidence="3" id="KW-1185">Reference proteome</keyword>
<name>A0A918BGF5_9ACTN</name>